<evidence type="ECO:0000313" key="1">
    <source>
        <dbReference type="EMBL" id="KMZ64252.1"/>
    </source>
</evidence>
<organism evidence="1 2">
    <name type="scientific">Zostera marina</name>
    <name type="common">Eelgrass</name>
    <dbReference type="NCBI Taxonomy" id="29655"/>
    <lineage>
        <taxon>Eukaryota</taxon>
        <taxon>Viridiplantae</taxon>
        <taxon>Streptophyta</taxon>
        <taxon>Embryophyta</taxon>
        <taxon>Tracheophyta</taxon>
        <taxon>Spermatophyta</taxon>
        <taxon>Magnoliopsida</taxon>
        <taxon>Liliopsida</taxon>
        <taxon>Zosteraceae</taxon>
        <taxon>Zostera</taxon>
    </lineage>
</organism>
<gene>
    <name evidence="1" type="ORF">ZOSMA_37G01380</name>
</gene>
<keyword evidence="2" id="KW-1185">Reference proteome</keyword>
<reference evidence="2" key="1">
    <citation type="journal article" date="2016" name="Nature">
        <title>The genome of the seagrass Zostera marina reveals angiosperm adaptation to the sea.</title>
        <authorList>
            <person name="Olsen J.L."/>
            <person name="Rouze P."/>
            <person name="Verhelst B."/>
            <person name="Lin Y.-C."/>
            <person name="Bayer T."/>
            <person name="Collen J."/>
            <person name="Dattolo E."/>
            <person name="De Paoli E."/>
            <person name="Dittami S."/>
            <person name="Maumus F."/>
            <person name="Michel G."/>
            <person name="Kersting A."/>
            <person name="Lauritano C."/>
            <person name="Lohaus R."/>
            <person name="Toepel M."/>
            <person name="Tonon T."/>
            <person name="Vanneste K."/>
            <person name="Amirebrahimi M."/>
            <person name="Brakel J."/>
            <person name="Bostroem C."/>
            <person name="Chovatia M."/>
            <person name="Grimwood J."/>
            <person name="Jenkins J.W."/>
            <person name="Jueterbock A."/>
            <person name="Mraz A."/>
            <person name="Stam W.T."/>
            <person name="Tice H."/>
            <person name="Bornberg-Bauer E."/>
            <person name="Green P.J."/>
            <person name="Pearson G.A."/>
            <person name="Procaccini G."/>
            <person name="Duarte C.M."/>
            <person name="Schmutz J."/>
            <person name="Reusch T.B.H."/>
            <person name="Van de Peer Y."/>
        </authorList>
    </citation>
    <scope>NUCLEOTIDE SEQUENCE [LARGE SCALE GENOMIC DNA]</scope>
    <source>
        <strain evidence="2">cv. Finnish</strain>
    </source>
</reference>
<accession>A0A0K9P7N9</accession>
<dbReference type="PANTHER" id="PTHR33696:SF1">
    <property type="entry name" value="T22J18.15"/>
    <property type="match status" value="1"/>
</dbReference>
<dbReference type="OrthoDB" id="776241at2759"/>
<dbReference type="PANTHER" id="PTHR33696">
    <property type="entry name" value="T22J18.15-RELATED"/>
    <property type="match status" value="1"/>
</dbReference>
<dbReference type="Proteomes" id="UP000036987">
    <property type="component" value="Unassembled WGS sequence"/>
</dbReference>
<dbReference type="EMBL" id="LFYR01001173">
    <property type="protein sequence ID" value="KMZ64252.1"/>
    <property type="molecule type" value="Genomic_DNA"/>
</dbReference>
<sequence length="148" mass="16915">MSYSSSIPFSWESKPGIPKPIVDDNHHLKNPPIIDGTAQILLPLPPPLKPTNNSHHSSFLRKHQPDPFTMALMEFSKAGGDVELEETARKMESSSLMLITGMRRRRKLMDIFNEYLCKKNSVAVADSKVCVIHNRRSNRGYDHLHRRQ</sequence>
<dbReference type="AlphaFoldDB" id="A0A0K9P7N9"/>
<evidence type="ECO:0000313" key="2">
    <source>
        <dbReference type="Proteomes" id="UP000036987"/>
    </source>
</evidence>
<proteinExistence type="predicted"/>
<protein>
    <submittedName>
        <fullName evidence="1">Uncharacterized protein</fullName>
    </submittedName>
</protein>
<name>A0A0K9P7N9_ZOSMR</name>
<comment type="caution">
    <text evidence="1">The sequence shown here is derived from an EMBL/GenBank/DDBJ whole genome shotgun (WGS) entry which is preliminary data.</text>
</comment>